<feature type="transmembrane region" description="Helical" evidence="1">
    <location>
        <begin position="46"/>
        <end position="65"/>
    </location>
</feature>
<name>A0A839PSY5_9MICO</name>
<evidence type="ECO:0000313" key="3">
    <source>
        <dbReference type="Proteomes" id="UP000590811"/>
    </source>
</evidence>
<feature type="transmembrane region" description="Helical" evidence="1">
    <location>
        <begin position="72"/>
        <end position="91"/>
    </location>
</feature>
<organism evidence="2 3">
    <name type="scientific">Terracoccus luteus</name>
    <dbReference type="NCBI Taxonomy" id="53356"/>
    <lineage>
        <taxon>Bacteria</taxon>
        <taxon>Bacillati</taxon>
        <taxon>Actinomycetota</taxon>
        <taxon>Actinomycetes</taxon>
        <taxon>Micrococcales</taxon>
        <taxon>Intrasporangiaceae</taxon>
        <taxon>Terracoccus</taxon>
    </lineage>
</organism>
<evidence type="ECO:0000313" key="2">
    <source>
        <dbReference type="EMBL" id="MBB2985096.1"/>
    </source>
</evidence>
<gene>
    <name evidence="2" type="ORF">FHW14_000236</name>
</gene>
<feature type="transmembrane region" description="Helical" evidence="1">
    <location>
        <begin position="97"/>
        <end position="119"/>
    </location>
</feature>
<keyword evidence="1" id="KW-0812">Transmembrane</keyword>
<proteinExistence type="predicted"/>
<protein>
    <submittedName>
        <fullName evidence="2">Putative membrane protein</fullName>
    </submittedName>
</protein>
<keyword evidence="1" id="KW-1133">Transmembrane helix</keyword>
<comment type="caution">
    <text evidence="2">The sequence shown here is derived from an EMBL/GenBank/DDBJ whole genome shotgun (WGS) entry which is preliminary data.</text>
</comment>
<dbReference type="EMBL" id="JACHVT010000001">
    <property type="protein sequence ID" value="MBB2985096.1"/>
    <property type="molecule type" value="Genomic_DNA"/>
</dbReference>
<evidence type="ECO:0000256" key="1">
    <source>
        <dbReference type="SAM" id="Phobius"/>
    </source>
</evidence>
<sequence>MALRALRIATTVLFALALGQAGFGSGLAASLITRPKSEALETAHLVNAYLVVTAVVVCLVASLLLRRDEGTSWPLWFAVALLVVVVLQIVLGKQRVVGAHLYLGVLYLCAVTTYCSYAWRHRPASDRVTTGR</sequence>
<dbReference type="AlphaFoldDB" id="A0A839PSY5"/>
<dbReference type="Proteomes" id="UP000590811">
    <property type="component" value="Unassembled WGS sequence"/>
</dbReference>
<accession>A0A839PSY5</accession>
<reference evidence="2 3" key="1">
    <citation type="submission" date="2020-08" db="EMBL/GenBank/DDBJ databases">
        <title>Genomic Encyclopedia of Type Strains, Phase IV (KMG-V): Genome sequencing to study the core and pangenomes of soil and plant-associated prokaryotes.</title>
        <authorList>
            <person name="Whitman W."/>
        </authorList>
    </citation>
    <scope>NUCLEOTIDE SEQUENCE [LARGE SCALE GENOMIC DNA]</scope>
    <source>
        <strain evidence="2 3">B3ACCR2</strain>
    </source>
</reference>
<dbReference type="RefSeq" id="WP_184507263.1">
    <property type="nucleotide sequence ID" value="NZ_JACHVT010000001.1"/>
</dbReference>
<keyword evidence="1" id="KW-0472">Membrane</keyword>